<evidence type="ECO:0000313" key="3">
    <source>
        <dbReference type="Proteomes" id="UP000002287"/>
    </source>
</evidence>
<accession>A4JDV6</accession>
<dbReference type="Proteomes" id="UP000002287">
    <property type="component" value="Chromosome 1"/>
</dbReference>
<organism evidence="2 3">
    <name type="scientific">Burkholderia vietnamiensis (strain G4 / LMG 22486)</name>
    <name type="common">Burkholderia cepacia (strain R1808)</name>
    <dbReference type="NCBI Taxonomy" id="269482"/>
    <lineage>
        <taxon>Bacteria</taxon>
        <taxon>Pseudomonadati</taxon>
        <taxon>Pseudomonadota</taxon>
        <taxon>Betaproteobacteria</taxon>
        <taxon>Burkholderiales</taxon>
        <taxon>Burkholderiaceae</taxon>
        <taxon>Burkholderia</taxon>
        <taxon>Burkholderia cepacia complex</taxon>
    </lineage>
</organism>
<gene>
    <name evidence="2" type="ordered locus">Bcep1808_1451</name>
</gene>
<dbReference type="EMBL" id="CP000614">
    <property type="protein sequence ID" value="ABO54459.1"/>
    <property type="molecule type" value="Genomic_DNA"/>
</dbReference>
<sequence>MHDGPPKSCEQMWGQKFVPCEESDDGTHEERTATPTPAADRRRLADGQGIFGIVRAGLNGISVRFSLRDRSTGAIREIREARDKARAHIGSGEDPLKRRRIGRPKKEAHIEANAVALEQRLALRAAPDAHSSRTATRPALP</sequence>
<protein>
    <submittedName>
        <fullName evidence="2">Uncharacterized protein</fullName>
    </submittedName>
</protein>
<reference evidence="3" key="1">
    <citation type="submission" date="2007-03" db="EMBL/GenBank/DDBJ databases">
        <title>Complete sequence of chromosome 1 of Burkholderia vietnamiensis G4.</title>
        <authorList>
            <consortium name="US DOE Joint Genome Institute"/>
            <person name="Copeland A."/>
            <person name="Lucas S."/>
            <person name="Lapidus A."/>
            <person name="Barry K."/>
            <person name="Detter J.C."/>
            <person name="Glavina del Rio T."/>
            <person name="Hammon N."/>
            <person name="Israni S."/>
            <person name="Dalin E."/>
            <person name="Tice H."/>
            <person name="Pitluck S."/>
            <person name="Chain P."/>
            <person name="Malfatti S."/>
            <person name="Shin M."/>
            <person name="Vergez L."/>
            <person name="Schmutz J."/>
            <person name="Larimer F."/>
            <person name="Land M."/>
            <person name="Hauser L."/>
            <person name="Kyrpides N."/>
            <person name="Tiedje J."/>
            <person name="Richardson P."/>
        </authorList>
    </citation>
    <scope>NUCLEOTIDE SEQUENCE [LARGE SCALE GENOMIC DNA]</scope>
    <source>
        <strain evidence="3">G4 / LMG 22486</strain>
    </source>
</reference>
<evidence type="ECO:0000313" key="2">
    <source>
        <dbReference type="EMBL" id="ABO54459.1"/>
    </source>
</evidence>
<name>A4JDV6_BURVG</name>
<dbReference type="HOGENOM" id="CLU_1821791_0_0_4"/>
<proteinExistence type="predicted"/>
<dbReference type="KEGG" id="bvi:Bcep1808_1451"/>
<evidence type="ECO:0000256" key="1">
    <source>
        <dbReference type="SAM" id="MobiDB-lite"/>
    </source>
</evidence>
<feature type="region of interest" description="Disordered" evidence="1">
    <location>
        <begin position="82"/>
        <end position="107"/>
    </location>
</feature>
<dbReference type="AlphaFoldDB" id="A4JDV6"/>
<feature type="region of interest" description="Disordered" evidence="1">
    <location>
        <begin position="1"/>
        <end position="40"/>
    </location>
</feature>